<evidence type="ECO:0000313" key="7">
    <source>
        <dbReference type="Proteomes" id="UP000003240"/>
    </source>
</evidence>
<dbReference type="OrthoDB" id="5460990at2"/>
<accession>F7NLI1</accession>
<dbReference type="GO" id="GO:0003700">
    <property type="term" value="F:DNA-binding transcription factor activity"/>
    <property type="evidence" value="ECO:0007669"/>
    <property type="project" value="TreeGrafter"/>
</dbReference>
<dbReference type="PROSITE" id="PS51063">
    <property type="entry name" value="HTH_CRP_2"/>
    <property type="match status" value="1"/>
</dbReference>
<comment type="caution">
    <text evidence="6">The sequence shown here is derived from an EMBL/GenBank/DDBJ whole genome shotgun (WGS) entry which is preliminary data.</text>
</comment>
<dbReference type="Pfam" id="PF13545">
    <property type="entry name" value="HTH_Crp_2"/>
    <property type="match status" value="1"/>
</dbReference>
<dbReference type="InterPro" id="IPR036390">
    <property type="entry name" value="WH_DNA-bd_sf"/>
</dbReference>
<dbReference type="InterPro" id="IPR000595">
    <property type="entry name" value="cNMP-bd_dom"/>
</dbReference>
<dbReference type="STRING" id="1009370.ALO_14767"/>
<dbReference type="EMBL" id="AFGF01000135">
    <property type="protein sequence ID" value="EGO63076.1"/>
    <property type="molecule type" value="Genomic_DNA"/>
</dbReference>
<evidence type="ECO:0000313" key="6">
    <source>
        <dbReference type="EMBL" id="EGO63076.1"/>
    </source>
</evidence>
<evidence type="ECO:0000256" key="3">
    <source>
        <dbReference type="ARBA" id="ARBA00023163"/>
    </source>
</evidence>
<proteinExistence type="predicted"/>
<dbReference type="Pfam" id="PF00027">
    <property type="entry name" value="cNMP_binding"/>
    <property type="match status" value="1"/>
</dbReference>
<dbReference type="PANTHER" id="PTHR24567">
    <property type="entry name" value="CRP FAMILY TRANSCRIPTIONAL REGULATORY PROTEIN"/>
    <property type="match status" value="1"/>
</dbReference>
<dbReference type="Gene3D" id="2.60.120.10">
    <property type="entry name" value="Jelly Rolls"/>
    <property type="match status" value="1"/>
</dbReference>
<organism evidence="6 7">
    <name type="scientific">Acetonema longum DSM 6540</name>
    <dbReference type="NCBI Taxonomy" id="1009370"/>
    <lineage>
        <taxon>Bacteria</taxon>
        <taxon>Bacillati</taxon>
        <taxon>Bacillota</taxon>
        <taxon>Negativicutes</taxon>
        <taxon>Acetonemataceae</taxon>
        <taxon>Acetonema</taxon>
    </lineage>
</organism>
<dbReference type="GO" id="GO:0005829">
    <property type="term" value="C:cytosol"/>
    <property type="evidence" value="ECO:0007669"/>
    <property type="project" value="TreeGrafter"/>
</dbReference>
<dbReference type="Proteomes" id="UP000003240">
    <property type="component" value="Unassembled WGS sequence"/>
</dbReference>
<dbReference type="Gene3D" id="1.10.10.10">
    <property type="entry name" value="Winged helix-like DNA-binding domain superfamily/Winged helix DNA-binding domain"/>
    <property type="match status" value="1"/>
</dbReference>
<sequence>MLTNPIQDFYSPWIYAQNKLWESVLELGKKHLYEKGSIILGGGKPVDYLYYLHAGCIKFSKLTADGDEKIIWYIDKENIFGAAPFFDRRPIREMCNMLTALEDCEVYTFTRECFSKEIVVKHPELLENLIQSMAYKIFLGLNRGGDLSSLPSRICKVLHYVIERETEEGLSGKKVRSKGINQQELADILGVHRVTLNNAISQLKREGVIEHMSKRSLVINDIERFRAYVQERKLSE</sequence>
<keyword evidence="2" id="KW-0238">DNA-binding</keyword>
<dbReference type="GO" id="GO:0003677">
    <property type="term" value="F:DNA binding"/>
    <property type="evidence" value="ECO:0007669"/>
    <property type="project" value="UniProtKB-KW"/>
</dbReference>
<dbReference type="InterPro" id="IPR014710">
    <property type="entry name" value="RmlC-like_jellyroll"/>
</dbReference>
<keyword evidence="1" id="KW-0805">Transcription regulation</keyword>
<dbReference type="eggNOG" id="COG0664">
    <property type="taxonomic scope" value="Bacteria"/>
</dbReference>
<dbReference type="RefSeq" id="WP_004096918.1">
    <property type="nucleotide sequence ID" value="NZ_AFGF01000135.1"/>
</dbReference>
<keyword evidence="3" id="KW-0804">Transcription</keyword>
<name>F7NLI1_9FIRM</name>
<dbReference type="SMART" id="SM00419">
    <property type="entry name" value="HTH_CRP"/>
    <property type="match status" value="1"/>
</dbReference>
<gene>
    <name evidence="6" type="ORF">ALO_14767</name>
</gene>
<dbReference type="SUPFAM" id="SSF51206">
    <property type="entry name" value="cAMP-binding domain-like"/>
    <property type="match status" value="1"/>
</dbReference>
<dbReference type="InterPro" id="IPR036388">
    <property type="entry name" value="WH-like_DNA-bd_sf"/>
</dbReference>
<dbReference type="InterPro" id="IPR012318">
    <property type="entry name" value="HTH_CRP"/>
</dbReference>
<dbReference type="CDD" id="cd00038">
    <property type="entry name" value="CAP_ED"/>
    <property type="match status" value="1"/>
</dbReference>
<evidence type="ECO:0000256" key="1">
    <source>
        <dbReference type="ARBA" id="ARBA00023015"/>
    </source>
</evidence>
<protein>
    <submittedName>
        <fullName evidence="6">Crp/FNR family transcriptional regulator</fullName>
    </submittedName>
</protein>
<dbReference type="AlphaFoldDB" id="F7NLI1"/>
<reference evidence="6 7" key="1">
    <citation type="journal article" date="2011" name="EMBO J.">
        <title>Structural diversity of bacterial flagellar motors.</title>
        <authorList>
            <person name="Chen S."/>
            <person name="Beeby M."/>
            <person name="Murphy G.E."/>
            <person name="Leadbetter J.R."/>
            <person name="Hendrixson D.R."/>
            <person name="Briegel A."/>
            <person name="Li Z."/>
            <person name="Shi J."/>
            <person name="Tocheva E.I."/>
            <person name="Muller A."/>
            <person name="Dobro M.J."/>
            <person name="Jensen G.J."/>
        </authorList>
    </citation>
    <scope>NUCLEOTIDE SEQUENCE [LARGE SCALE GENOMIC DNA]</scope>
    <source>
        <strain evidence="6 7">DSM 6540</strain>
    </source>
</reference>
<dbReference type="SUPFAM" id="SSF46785">
    <property type="entry name" value="Winged helix' DNA-binding domain"/>
    <property type="match status" value="1"/>
</dbReference>
<dbReference type="InterPro" id="IPR018490">
    <property type="entry name" value="cNMP-bd_dom_sf"/>
</dbReference>
<keyword evidence="7" id="KW-1185">Reference proteome</keyword>
<evidence type="ECO:0000259" key="5">
    <source>
        <dbReference type="PROSITE" id="PS51063"/>
    </source>
</evidence>
<feature type="domain" description="Cyclic nucleotide-binding" evidence="4">
    <location>
        <begin position="33"/>
        <end position="118"/>
    </location>
</feature>
<evidence type="ECO:0000259" key="4">
    <source>
        <dbReference type="PROSITE" id="PS50042"/>
    </source>
</evidence>
<dbReference type="InterPro" id="IPR050397">
    <property type="entry name" value="Env_Response_Regulators"/>
</dbReference>
<dbReference type="PANTHER" id="PTHR24567:SF26">
    <property type="entry name" value="REGULATORY PROTEIN YEIL"/>
    <property type="match status" value="1"/>
</dbReference>
<feature type="domain" description="HTH crp-type" evidence="5">
    <location>
        <begin position="148"/>
        <end position="223"/>
    </location>
</feature>
<evidence type="ECO:0000256" key="2">
    <source>
        <dbReference type="ARBA" id="ARBA00023125"/>
    </source>
</evidence>
<dbReference type="PROSITE" id="PS50042">
    <property type="entry name" value="CNMP_BINDING_3"/>
    <property type="match status" value="1"/>
</dbReference>